<sequence>MSAKITTPFGEAVPPAPRHSVTVHMGGWDTVEKYGSDSSTVIPHFKNAYPRMKRHRDIVQLSAAVLGHIEAEEADCLLFSSLQSAQECVDFATSDKRDNEHDVRPVLAELMSIRAFVAKDVFYAVVFPSEHKTVVSKFWSTPGAGISSRFAEANLEVIHELKEVSISTAKNLDMARLAFDGPAHQTIRERIVFYLDRSSRDPHRAPRPTESDVYLYQTGMTSIYRPHRYMLDLYNGTTVLFGMAFMNTLNVFEDYGPGFKFFGHGSDDDLVQLEAFLQDSRTRGNKVQAIWAEFPANPLLVTPNIMRLRELATEYDVVLGIDDTIGSWANIDVTGLVDILVTSLTKYFNGYADVIAGSAILNPSSPKYAALKPLFDKNYTPELYVADAETMEKNSRDYLSRMVRLNANASAIVGYLQSCSEDPTSAIRKVHYPSINSSGKYYKSVMRPATADFTPGYGCLFSVEMVDMPTTQAFYENVNVHKSVHLGAPFTLAFAYTMCTYKKNLSWAAENGLLPTQIRISAGLEDTEVLLEDFRVAVEAANRQKQLSES</sequence>
<keyword evidence="2" id="KW-1185">Reference proteome</keyword>
<organism evidence="1 2">
    <name type="scientific">Fusarium solani subsp. cucurbitae</name>
    <name type="common">Neocosmosporum cucurbitae</name>
    <dbReference type="NCBI Taxonomy" id="2747967"/>
    <lineage>
        <taxon>Eukaryota</taxon>
        <taxon>Fungi</taxon>
        <taxon>Dikarya</taxon>
        <taxon>Ascomycota</taxon>
        <taxon>Pezizomycotina</taxon>
        <taxon>Sordariomycetes</taxon>
        <taxon>Hypocreomycetidae</taxon>
        <taxon>Hypocreales</taxon>
        <taxon>Nectriaceae</taxon>
        <taxon>Fusarium</taxon>
        <taxon>Fusarium solani species complex</taxon>
    </lineage>
</organism>
<evidence type="ECO:0000313" key="1">
    <source>
        <dbReference type="EMBL" id="UPK98540.1"/>
    </source>
</evidence>
<dbReference type="EMBL" id="CP090036">
    <property type="protein sequence ID" value="UPK98540.1"/>
    <property type="molecule type" value="Genomic_DNA"/>
</dbReference>
<protein>
    <submittedName>
        <fullName evidence="1">Uncharacterized protein</fullName>
    </submittedName>
</protein>
<dbReference type="Proteomes" id="UP000830768">
    <property type="component" value="Chromosome 8"/>
</dbReference>
<accession>A0ACD3ZBE6</accession>
<evidence type="ECO:0000313" key="2">
    <source>
        <dbReference type="Proteomes" id="UP000830768"/>
    </source>
</evidence>
<reference evidence="1" key="1">
    <citation type="submission" date="2021-11" db="EMBL/GenBank/DDBJ databases">
        <title>Fusarium solani-melongenae Genome sequencing and assembly.</title>
        <authorList>
            <person name="Xie S."/>
            <person name="Huang L."/>
            <person name="Zhang X."/>
        </authorList>
    </citation>
    <scope>NUCLEOTIDE SEQUENCE</scope>
    <source>
        <strain evidence="1">CRI 24-3</strain>
    </source>
</reference>
<gene>
    <name evidence="1" type="ORF">LCI18_009475</name>
</gene>
<proteinExistence type="predicted"/>
<name>A0ACD3ZBE6_FUSSC</name>